<accession>A0A7J6QKV6</accession>
<dbReference type="AlphaFoldDB" id="A0A7J6QKV6"/>
<evidence type="ECO:0000313" key="2">
    <source>
        <dbReference type="EMBL" id="KAF4708898.1"/>
    </source>
</evidence>
<proteinExistence type="predicted"/>
<evidence type="ECO:0000313" key="3">
    <source>
        <dbReference type="Proteomes" id="UP000574390"/>
    </source>
</evidence>
<gene>
    <name evidence="2" type="ORF">FOZ62_008475</name>
</gene>
<dbReference type="Proteomes" id="UP000574390">
    <property type="component" value="Unassembled WGS sequence"/>
</dbReference>
<organism evidence="2 3">
    <name type="scientific">Perkinsus olseni</name>
    <name type="common">Perkinsus atlanticus</name>
    <dbReference type="NCBI Taxonomy" id="32597"/>
    <lineage>
        <taxon>Eukaryota</taxon>
        <taxon>Sar</taxon>
        <taxon>Alveolata</taxon>
        <taxon>Perkinsozoa</taxon>
        <taxon>Perkinsea</taxon>
        <taxon>Perkinsida</taxon>
        <taxon>Perkinsidae</taxon>
        <taxon>Perkinsus</taxon>
    </lineage>
</organism>
<protein>
    <submittedName>
        <fullName evidence="2">Uncharacterized protein</fullName>
    </submittedName>
</protein>
<reference evidence="2 3" key="1">
    <citation type="submission" date="2020-04" db="EMBL/GenBank/DDBJ databases">
        <title>Perkinsus olseni comparative genomics.</title>
        <authorList>
            <person name="Bogema D.R."/>
        </authorList>
    </citation>
    <scope>NUCLEOTIDE SEQUENCE [LARGE SCALE GENOMIC DNA]</scope>
    <source>
        <strain evidence="2">ATCC PRA-205</strain>
    </source>
</reference>
<feature type="non-terminal residue" evidence="2">
    <location>
        <position position="1"/>
    </location>
</feature>
<name>A0A7J6QKV6_PEROL</name>
<feature type="transmembrane region" description="Helical" evidence="1">
    <location>
        <begin position="75"/>
        <end position="96"/>
    </location>
</feature>
<evidence type="ECO:0000256" key="1">
    <source>
        <dbReference type="SAM" id="Phobius"/>
    </source>
</evidence>
<keyword evidence="1" id="KW-0812">Transmembrane</keyword>
<keyword evidence="1" id="KW-1133">Transmembrane helix</keyword>
<comment type="caution">
    <text evidence="2">The sequence shown here is derived from an EMBL/GenBank/DDBJ whole genome shotgun (WGS) entry which is preliminary data.</text>
</comment>
<sequence>WCKDEALLSKLKESERARMRNSARKSSRVEIRISRSLDPVGTSVLVRFVPEMNRDTRQAIERISGWKDSPGTSGVYSWTLQLLLCILCFITSRALYLTRRGREALENLRPRDPDTAIFVDHLRYRAVEFFTFLLDVLRLPPGSTTLDIVVSFISRMQSVTDEELIDGLRRRLHILFNVCLPDGDEPNGRLAHVFRWWALGCPWDDRVDDDILHMIHPGPLDANNAFSNLTRCFSGLQDVADYLYTVLTSNHESFSGQPVLWTSINNGQWSVLFTRLFAPPTPGRFGMLRENYAWVTGSTLRGDACEALVSYVLPELHDYCSMFLALIAIVRVIHGREFPSGIERFLRAAADPSRPERLRRLKDPPGPGYVGILDSHIKDSS</sequence>
<dbReference type="EMBL" id="JABANM010028909">
    <property type="protein sequence ID" value="KAF4708898.1"/>
    <property type="molecule type" value="Genomic_DNA"/>
</dbReference>
<keyword evidence="1" id="KW-0472">Membrane</keyword>